<dbReference type="OrthoDB" id="10282484at2759"/>
<keyword evidence="1" id="KW-0472">Membrane</keyword>
<dbReference type="InParanoid" id="E4X7U7"/>
<protein>
    <submittedName>
        <fullName evidence="2">Uncharacterized protein</fullName>
    </submittedName>
</protein>
<accession>E4X7U7</accession>
<dbReference type="EMBL" id="FN653028">
    <property type="protein sequence ID" value="CBY18770.1"/>
    <property type="molecule type" value="Genomic_DNA"/>
</dbReference>
<dbReference type="AlphaFoldDB" id="E4X7U7"/>
<gene>
    <name evidence="2" type="ORF">GSOID_T00003637001</name>
    <name evidence="3" type="ORF">GSOID_T00025068001</name>
</gene>
<organism evidence="2">
    <name type="scientific">Oikopleura dioica</name>
    <name type="common">Tunicate</name>
    <dbReference type="NCBI Taxonomy" id="34765"/>
    <lineage>
        <taxon>Eukaryota</taxon>
        <taxon>Metazoa</taxon>
        <taxon>Chordata</taxon>
        <taxon>Tunicata</taxon>
        <taxon>Appendicularia</taxon>
        <taxon>Copelata</taxon>
        <taxon>Oikopleuridae</taxon>
        <taxon>Oikopleura</taxon>
    </lineage>
</organism>
<dbReference type="Proteomes" id="UP000001307">
    <property type="component" value="Unassembled WGS sequence"/>
</dbReference>
<feature type="transmembrane region" description="Helical" evidence="1">
    <location>
        <begin position="69"/>
        <end position="88"/>
    </location>
</feature>
<name>E4X7U7_OIKDI</name>
<evidence type="ECO:0000313" key="2">
    <source>
        <dbReference type="EMBL" id="CBY18770.1"/>
    </source>
</evidence>
<reference evidence="2" key="1">
    <citation type="journal article" date="2010" name="Science">
        <title>Plasticity of animal genome architecture unmasked by rapid evolution of a pelagic tunicate.</title>
        <authorList>
            <person name="Denoeud F."/>
            <person name="Henriet S."/>
            <person name="Mungpakdee S."/>
            <person name="Aury J.M."/>
            <person name="Da Silva C."/>
            <person name="Brinkmann H."/>
            <person name="Mikhaleva J."/>
            <person name="Olsen L.C."/>
            <person name="Jubin C."/>
            <person name="Canestro C."/>
            <person name="Bouquet J.M."/>
            <person name="Danks G."/>
            <person name="Poulain J."/>
            <person name="Campsteijn C."/>
            <person name="Adamski M."/>
            <person name="Cross I."/>
            <person name="Yadetie F."/>
            <person name="Muffato M."/>
            <person name="Louis A."/>
            <person name="Butcher S."/>
            <person name="Tsagkogeorga G."/>
            <person name="Konrad A."/>
            <person name="Singh S."/>
            <person name="Jensen M.F."/>
            <person name="Cong E.H."/>
            <person name="Eikeseth-Otteraa H."/>
            <person name="Noel B."/>
            <person name="Anthouard V."/>
            <person name="Porcel B.M."/>
            <person name="Kachouri-Lafond R."/>
            <person name="Nishino A."/>
            <person name="Ugolini M."/>
            <person name="Chourrout P."/>
            <person name="Nishida H."/>
            <person name="Aasland R."/>
            <person name="Huzurbazar S."/>
            <person name="Westhof E."/>
            <person name="Delsuc F."/>
            <person name="Lehrach H."/>
            <person name="Reinhardt R."/>
            <person name="Weissenbach J."/>
            <person name="Roy S.W."/>
            <person name="Artiguenave F."/>
            <person name="Postlethwait J.H."/>
            <person name="Manak J.R."/>
            <person name="Thompson E.M."/>
            <person name="Jaillon O."/>
            <person name="Du Pasquier L."/>
            <person name="Boudinot P."/>
            <person name="Liberles D.A."/>
            <person name="Volff J.N."/>
            <person name="Philippe H."/>
            <person name="Lenhard B."/>
            <person name="Roest Crollius H."/>
            <person name="Wincker P."/>
            <person name="Chourrout D."/>
        </authorList>
    </citation>
    <scope>NUCLEOTIDE SEQUENCE [LARGE SCALE GENOMIC DNA]</scope>
</reference>
<keyword evidence="1" id="KW-0812">Transmembrane</keyword>
<evidence type="ECO:0000256" key="1">
    <source>
        <dbReference type="SAM" id="Phobius"/>
    </source>
</evidence>
<keyword evidence="1" id="KW-1133">Transmembrane helix</keyword>
<dbReference type="EMBL" id="FN654295">
    <property type="protein sequence ID" value="CBY31175.1"/>
    <property type="molecule type" value="Genomic_DNA"/>
</dbReference>
<sequence>MRFGQVVTPLRQLSRPVAPRILSQNSRLVRPVISSIKPVVAVQQRNFAEAIYWIGAMIYIRAILPRYKYIQALQFCFGIMNLFILIAFL</sequence>
<keyword evidence="4" id="KW-1185">Reference proteome</keyword>
<proteinExistence type="predicted"/>
<evidence type="ECO:0000313" key="4">
    <source>
        <dbReference type="Proteomes" id="UP000001307"/>
    </source>
</evidence>
<dbReference type="Proteomes" id="UP000011014">
    <property type="component" value="Unassembled WGS sequence"/>
</dbReference>
<evidence type="ECO:0000313" key="3">
    <source>
        <dbReference type="EMBL" id="CBY31175.1"/>
    </source>
</evidence>